<organism evidence="8 9">
    <name type="scientific">Pseudomonas abietaniphila</name>
    <dbReference type="NCBI Taxonomy" id="89065"/>
    <lineage>
        <taxon>Bacteria</taxon>
        <taxon>Pseudomonadati</taxon>
        <taxon>Pseudomonadota</taxon>
        <taxon>Gammaproteobacteria</taxon>
        <taxon>Pseudomonadales</taxon>
        <taxon>Pseudomonadaceae</taxon>
        <taxon>Pseudomonas</taxon>
    </lineage>
</organism>
<dbReference type="Pfam" id="PF13356">
    <property type="entry name" value="Arm-DNA-bind_3"/>
    <property type="match status" value="1"/>
</dbReference>
<dbReference type="InterPro" id="IPR013762">
    <property type="entry name" value="Integrase-like_cat_sf"/>
</dbReference>
<dbReference type="SUPFAM" id="SSF56349">
    <property type="entry name" value="DNA breaking-rejoining enzymes"/>
    <property type="match status" value="1"/>
</dbReference>
<evidence type="ECO:0000313" key="9">
    <source>
        <dbReference type="Proteomes" id="UP000182894"/>
    </source>
</evidence>
<dbReference type="InterPro" id="IPR010998">
    <property type="entry name" value="Integrase_recombinase_N"/>
</dbReference>
<protein>
    <submittedName>
        <fullName evidence="8">Integrase</fullName>
    </submittedName>
</protein>
<keyword evidence="3 5" id="KW-0238">DNA-binding</keyword>
<dbReference type="InterPro" id="IPR050808">
    <property type="entry name" value="Phage_Integrase"/>
</dbReference>
<dbReference type="Gene3D" id="3.30.160.390">
    <property type="entry name" value="Integrase, DNA-binding domain"/>
    <property type="match status" value="1"/>
</dbReference>
<evidence type="ECO:0000313" key="8">
    <source>
        <dbReference type="EMBL" id="SDH74621.1"/>
    </source>
</evidence>
<dbReference type="OrthoDB" id="9795573at2"/>
<dbReference type="STRING" id="89065.SAMN05216605_10822"/>
<evidence type="ECO:0000256" key="5">
    <source>
        <dbReference type="PROSITE-ProRule" id="PRU01248"/>
    </source>
</evidence>
<dbReference type="AlphaFoldDB" id="A0A1G8EXI9"/>
<dbReference type="PROSITE" id="PS51900">
    <property type="entry name" value="CB"/>
    <property type="match status" value="1"/>
</dbReference>
<dbReference type="PANTHER" id="PTHR30629:SF2">
    <property type="entry name" value="PROPHAGE INTEGRASE INTS-RELATED"/>
    <property type="match status" value="1"/>
</dbReference>
<feature type="domain" description="Core-binding (CB)" evidence="7">
    <location>
        <begin position="120"/>
        <end position="199"/>
    </location>
</feature>
<proteinExistence type="inferred from homology"/>
<dbReference type="Gene3D" id="1.10.443.10">
    <property type="entry name" value="Intergrase catalytic core"/>
    <property type="match status" value="1"/>
</dbReference>
<dbReference type="InterPro" id="IPR011010">
    <property type="entry name" value="DNA_brk_join_enz"/>
</dbReference>
<keyword evidence="4" id="KW-0233">DNA recombination</keyword>
<name>A0A1G8EXI9_9PSED</name>
<dbReference type="GO" id="GO:0003677">
    <property type="term" value="F:DNA binding"/>
    <property type="evidence" value="ECO:0007669"/>
    <property type="project" value="UniProtKB-UniRule"/>
</dbReference>
<dbReference type="InterPro" id="IPR002104">
    <property type="entry name" value="Integrase_catalytic"/>
</dbReference>
<evidence type="ECO:0000256" key="4">
    <source>
        <dbReference type="ARBA" id="ARBA00023172"/>
    </source>
</evidence>
<dbReference type="PANTHER" id="PTHR30629">
    <property type="entry name" value="PROPHAGE INTEGRASE"/>
    <property type="match status" value="1"/>
</dbReference>
<feature type="domain" description="Tyr recombinase" evidence="6">
    <location>
        <begin position="222"/>
        <end position="399"/>
    </location>
</feature>
<gene>
    <name evidence="8" type="ORF">SAMN05216605_10822</name>
</gene>
<dbReference type="RefSeq" id="WP_074753528.1">
    <property type="nucleotide sequence ID" value="NZ_FNCO01000008.1"/>
</dbReference>
<evidence type="ECO:0000256" key="2">
    <source>
        <dbReference type="ARBA" id="ARBA00022908"/>
    </source>
</evidence>
<sequence length="414" mass="47284">MPLTDTQCRTAKPKEKPYKLTDGNGLYLEVKPNGVKAWRYRFELSDGNTRKESVFAIGEYVVAPKGETSEQAEDRRNGRLLTLSEAREARSKARSLVVQGINPAHHRQQERVKRDHEKATTFEAVAKEWLALKDWEETTKSKRLGMLKRVIFPKIGDMPVKAITPAHILDVLRSAAKDNGLSVANEAKRTMSSIFELAIATLRASTDPVHPVRKALPKNKTQHKRALSTDEIGQLLRDVDSHGGRHETLCAFRLMWMTLSRPNEAAEAQWSEFDLEKALWRIPAERMKKRKEHINPLPTQAVEMLQALKGVTGKYAHLFPHRDVRTRPMVSASFRQMLNVLGWGGKYSPHATRTTGSTRLNEMGFSADWIEMQLAHTEQNTVRVTYNHAKYLTDRAQMMQQWADLLDQWKKEST</sequence>
<reference evidence="9" key="1">
    <citation type="submission" date="2016-10" db="EMBL/GenBank/DDBJ databases">
        <authorList>
            <person name="Varghese N."/>
            <person name="Submissions S."/>
        </authorList>
    </citation>
    <scope>NUCLEOTIDE SEQUENCE [LARGE SCALE GENOMIC DNA]</scope>
    <source>
        <strain evidence="9">ATCC 700689</strain>
    </source>
</reference>
<evidence type="ECO:0000256" key="3">
    <source>
        <dbReference type="ARBA" id="ARBA00023125"/>
    </source>
</evidence>
<keyword evidence="9" id="KW-1185">Reference proteome</keyword>
<dbReference type="GO" id="GO:0006310">
    <property type="term" value="P:DNA recombination"/>
    <property type="evidence" value="ECO:0007669"/>
    <property type="project" value="UniProtKB-KW"/>
</dbReference>
<dbReference type="Proteomes" id="UP000182894">
    <property type="component" value="Unassembled WGS sequence"/>
</dbReference>
<dbReference type="Pfam" id="PF00589">
    <property type="entry name" value="Phage_integrase"/>
    <property type="match status" value="1"/>
</dbReference>
<evidence type="ECO:0000259" key="6">
    <source>
        <dbReference type="PROSITE" id="PS51898"/>
    </source>
</evidence>
<dbReference type="CDD" id="cd00801">
    <property type="entry name" value="INT_P4_C"/>
    <property type="match status" value="1"/>
</dbReference>
<dbReference type="GO" id="GO:0015074">
    <property type="term" value="P:DNA integration"/>
    <property type="evidence" value="ECO:0007669"/>
    <property type="project" value="UniProtKB-KW"/>
</dbReference>
<dbReference type="InterPro" id="IPR053876">
    <property type="entry name" value="Phage_int_M"/>
</dbReference>
<dbReference type="PROSITE" id="PS51898">
    <property type="entry name" value="TYR_RECOMBINASE"/>
    <property type="match status" value="1"/>
</dbReference>
<dbReference type="InterPro" id="IPR038488">
    <property type="entry name" value="Integrase_DNA-bd_sf"/>
</dbReference>
<dbReference type="EMBL" id="FNCO01000008">
    <property type="protein sequence ID" value="SDH74621.1"/>
    <property type="molecule type" value="Genomic_DNA"/>
</dbReference>
<dbReference type="Pfam" id="PF22022">
    <property type="entry name" value="Phage_int_M"/>
    <property type="match status" value="1"/>
</dbReference>
<dbReference type="Gene3D" id="1.10.150.130">
    <property type="match status" value="1"/>
</dbReference>
<dbReference type="InterPro" id="IPR025166">
    <property type="entry name" value="Integrase_DNA_bind_dom"/>
</dbReference>
<evidence type="ECO:0000259" key="7">
    <source>
        <dbReference type="PROSITE" id="PS51900"/>
    </source>
</evidence>
<evidence type="ECO:0000256" key="1">
    <source>
        <dbReference type="ARBA" id="ARBA00008857"/>
    </source>
</evidence>
<comment type="similarity">
    <text evidence="1">Belongs to the 'phage' integrase family.</text>
</comment>
<dbReference type="InterPro" id="IPR044068">
    <property type="entry name" value="CB"/>
</dbReference>
<keyword evidence="2" id="KW-0229">DNA integration</keyword>
<accession>A0A1G8EXI9</accession>